<evidence type="ECO:0000313" key="5">
    <source>
        <dbReference type="Proteomes" id="UP000005408"/>
    </source>
</evidence>
<feature type="region of interest" description="Disordered" evidence="2">
    <location>
        <begin position="475"/>
        <end position="501"/>
    </location>
</feature>
<evidence type="ECO:0000256" key="2">
    <source>
        <dbReference type="SAM" id="MobiDB-lite"/>
    </source>
</evidence>
<dbReference type="InterPro" id="IPR025946">
    <property type="entry name" value="CABIT_dom"/>
</dbReference>
<feature type="compositionally biased region" description="Basic and acidic residues" evidence="2">
    <location>
        <begin position="796"/>
        <end position="813"/>
    </location>
</feature>
<feature type="region of interest" description="Disordered" evidence="2">
    <location>
        <begin position="368"/>
        <end position="406"/>
    </location>
</feature>
<keyword evidence="1" id="KW-0597">Phosphoprotein</keyword>
<feature type="compositionally biased region" description="Basic residues" evidence="2">
    <location>
        <begin position="854"/>
        <end position="866"/>
    </location>
</feature>
<keyword evidence="5" id="KW-1185">Reference proteome</keyword>
<dbReference type="AlphaFoldDB" id="A0A8W8L775"/>
<dbReference type="EnsemblMetazoa" id="G2623.5">
    <property type="protein sequence ID" value="G2623.5:cds"/>
    <property type="gene ID" value="G2623"/>
</dbReference>
<evidence type="ECO:0000256" key="1">
    <source>
        <dbReference type="ARBA" id="ARBA00022553"/>
    </source>
</evidence>
<dbReference type="OMA" id="GSIYMRN"/>
<dbReference type="PANTHER" id="PTHR14454">
    <property type="entry name" value="GRB2-ASSOCIATED AND REGULATOR OF MAPK PROTEIN FAMILY MEMBER"/>
    <property type="match status" value="1"/>
</dbReference>
<sequence>MEEEHSFADLNYETGSYSLMEIIQKFPLPVVVFCDASNSALPVDKTRFNLDLRQPLLLYRNRNIRKVSARSVHIDPATRAFQDVGEPLLIPEDYKGYFSLLKKNYNNGPVDDFVPHYQEILEVADTNTETFLIGGERRVQALQIVRRENGSIIHQQRTLFPGDVLRKGKIYIGEKRRKSKLFRKTKVVTEKYLLCTDDADREILLPFDQKGLFYTLSTNSGDANRPVMQMSDVVNKKCFPCIVRLVYGRIPNTPCSFTGTLRLERADLEQSVIAATLVNTRNILLEIPTSCDLRFNVAVSNDDLFHMPSYHQALELCNEKGSIYMRNIKVCHTIDSDTHNKCPFNLPMEHSETTEAVKRRRDLSMQLSVGTDVSEENSLGSQSRADRTSDYAEMRSVKSDSLTEDSMDEELNGFSVFSKEINYNDEIPPPCTCTPKFTNPSYMENSGESQSESTKETNPVLQIFLDNKLFSVEIGTNESSTDPSGELIEPKQPQNQEPAPKPCIGCGGDLDSGIQMELDGQGGRRPSTHVFSEVAHSHSVEDDVTYDVPRLATRRVSAPPGCSAASSFAENNIASPKEVFNRRSSTSPRRPPPPLPTSNEATADFSTIEFAIEEYDSEEDNPEPLYQNIAGSQTNLEEMCRHRGNNSRHTPASSRCSSTRDSGHLSDECLPCPSSRNYDRDQLSPNIFKSVPIGEIPNLPRSRRNSISPSIDDYQNSPMKVPALPASKGIRGNNRCDSPLSVDSTKDRGQNGSNEENNNDSKSSDVDLARAESPRINPEDFDKTLQLNIAEQENVVTKESRVQAGSEESHEELCLENGENGSRERNYSVSSSQSIDASDDNIDGNEEKQVSRRYGSKIRPEKKKSRQSKDVSKMSAEELAIEFRRVGIKQTTIELVLSLNLNGIALLEKYHNHDTIGDFLPSAGLIDQQKISLFIQGCKY</sequence>
<dbReference type="OrthoDB" id="6076990at2759"/>
<dbReference type="EnsemblMetazoa" id="G2623.3">
    <property type="protein sequence ID" value="G2623.3:cds"/>
    <property type="gene ID" value="G2623"/>
</dbReference>
<feature type="region of interest" description="Disordered" evidence="2">
    <location>
        <begin position="574"/>
        <end position="604"/>
    </location>
</feature>
<organism evidence="4 5">
    <name type="scientific">Magallana gigas</name>
    <name type="common">Pacific oyster</name>
    <name type="synonym">Crassostrea gigas</name>
    <dbReference type="NCBI Taxonomy" id="29159"/>
    <lineage>
        <taxon>Eukaryota</taxon>
        <taxon>Metazoa</taxon>
        <taxon>Spiralia</taxon>
        <taxon>Lophotrochozoa</taxon>
        <taxon>Mollusca</taxon>
        <taxon>Bivalvia</taxon>
        <taxon>Autobranchia</taxon>
        <taxon>Pteriomorphia</taxon>
        <taxon>Ostreida</taxon>
        <taxon>Ostreoidea</taxon>
        <taxon>Ostreidae</taxon>
        <taxon>Magallana</taxon>
    </lineage>
</organism>
<dbReference type="InterPro" id="IPR052281">
    <property type="entry name" value="GAREM"/>
</dbReference>
<feature type="region of interest" description="Disordered" evidence="2">
    <location>
        <begin position="795"/>
        <end position="871"/>
    </location>
</feature>
<dbReference type="EnsemblMetazoa" id="G2623.2">
    <property type="protein sequence ID" value="G2623.2:cds"/>
    <property type="gene ID" value="G2623"/>
</dbReference>
<dbReference type="EnsemblMetazoa" id="G2623.4">
    <property type="protein sequence ID" value="G2623.4:cds"/>
    <property type="gene ID" value="G2623"/>
</dbReference>
<dbReference type="Proteomes" id="UP000005408">
    <property type="component" value="Unassembled WGS sequence"/>
</dbReference>
<dbReference type="Pfam" id="PF12736">
    <property type="entry name" value="CABIT"/>
    <property type="match status" value="1"/>
</dbReference>
<accession>A0A8W8L775</accession>
<feature type="compositionally biased region" description="Basic and acidic residues" evidence="2">
    <location>
        <begin position="762"/>
        <end position="782"/>
    </location>
</feature>
<feature type="region of interest" description="Disordered" evidence="2">
    <location>
        <begin position="689"/>
        <end position="782"/>
    </location>
</feature>
<feature type="compositionally biased region" description="Polar residues" evidence="2">
    <location>
        <begin position="647"/>
        <end position="660"/>
    </location>
</feature>
<feature type="domain" description="CABIT" evidence="3">
    <location>
        <begin position="60"/>
        <end position="294"/>
    </location>
</feature>
<reference evidence="4" key="1">
    <citation type="submission" date="2022-08" db="UniProtKB">
        <authorList>
            <consortium name="EnsemblMetazoa"/>
        </authorList>
    </citation>
    <scope>IDENTIFICATION</scope>
    <source>
        <strain evidence="4">05x7-T-G4-1.051#20</strain>
    </source>
</reference>
<proteinExistence type="predicted"/>
<evidence type="ECO:0000313" key="4">
    <source>
        <dbReference type="EnsemblMetazoa" id="G2623.5:cds"/>
    </source>
</evidence>
<feature type="compositionally biased region" description="Low complexity" evidence="2">
    <location>
        <begin position="697"/>
        <end position="711"/>
    </location>
</feature>
<protein>
    <recommendedName>
        <fullName evidence="3">CABIT domain-containing protein</fullName>
    </recommendedName>
</protein>
<feature type="region of interest" description="Disordered" evidence="2">
    <location>
        <begin position="642"/>
        <end position="667"/>
    </location>
</feature>
<feature type="compositionally biased region" description="Basic and acidic residues" evidence="2">
    <location>
        <begin position="384"/>
        <end position="398"/>
    </location>
</feature>
<name>A0A8W8L775_MAGGI</name>
<evidence type="ECO:0000259" key="3">
    <source>
        <dbReference type="Pfam" id="PF12736"/>
    </source>
</evidence>
<dbReference type="PANTHER" id="PTHR14454:SF11">
    <property type="entry name" value="SERRANO, ISOFORM F"/>
    <property type="match status" value="1"/>
</dbReference>
<dbReference type="EnsemblMetazoa" id="G2623.1">
    <property type="protein sequence ID" value="G2623.1:cds"/>
    <property type="gene ID" value="G2623"/>
</dbReference>
<feature type="compositionally biased region" description="Polar residues" evidence="2">
    <location>
        <begin position="368"/>
        <end position="383"/>
    </location>
</feature>